<organism evidence="1 2">
    <name type="scientific">Poritiphilus flavus</name>
    <dbReference type="NCBI Taxonomy" id="2697053"/>
    <lineage>
        <taxon>Bacteria</taxon>
        <taxon>Pseudomonadati</taxon>
        <taxon>Bacteroidota</taxon>
        <taxon>Flavobacteriia</taxon>
        <taxon>Flavobacteriales</taxon>
        <taxon>Flavobacteriaceae</taxon>
        <taxon>Poritiphilus</taxon>
    </lineage>
</organism>
<evidence type="ECO:0000313" key="1">
    <source>
        <dbReference type="EMBL" id="NAS11956.1"/>
    </source>
</evidence>
<evidence type="ECO:0000313" key="2">
    <source>
        <dbReference type="Proteomes" id="UP000475249"/>
    </source>
</evidence>
<dbReference type="Proteomes" id="UP000475249">
    <property type="component" value="Unassembled WGS sequence"/>
</dbReference>
<proteinExistence type="predicted"/>
<reference evidence="1 2" key="1">
    <citation type="submission" date="2020-01" db="EMBL/GenBank/DDBJ databases">
        <title>Bacteria diversity of Porities sp.</title>
        <authorList>
            <person name="Wang G."/>
        </authorList>
    </citation>
    <scope>NUCLEOTIDE SEQUENCE [LARGE SCALE GENOMIC DNA]</scope>
    <source>
        <strain evidence="1 2">R33</strain>
    </source>
</reference>
<dbReference type="AlphaFoldDB" id="A0A6L9EB38"/>
<gene>
    <name evidence="1" type="ORF">GTQ38_08090</name>
</gene>
<dbReference type="RefSeq" id="WP_161434990.1">
    <property type="nucleotide sequence ID" value="NZ_WXYO01000003.1"/>
</dbReference>
<name>A0A6L9EB38_9FLAO</name>
<sequence>MKKKIFFLTLLLLTGFISCKDTKKGTDHIEIVKNYYQALDESNFNKLSPLIADSFSSRELEYVKVFSKREYREFIRWDSVFHPEYQILEIAENDGLIKLKVSKAGIRSLFLNEEPIITREEVRIQEGKIESVAITEYVVFNEARWTKNRVDLLSFIEENHPELNGFLTDQTMQGAMNYLKAIALFKSSNGDD</sequence>
<keyword evidence="2" id="KW-1185">Reference proteome</keyword>
<dbReference type="EMBL" id="WXYO01000003">
    <property type="protein sequence ID" value="NAS11956.1"/>
    <property type="molecule type" value="Genomic_DNA"/>
</dbReference>
<accession>A0A6L9EB38</accession>
<comment type="caution">
    <text evidence="1">The sequence shown here is derived from an EMBL/GenBank/DDBJ whole genome shotgun (WGS) entry which is preliminary data.</text>
</comment>
<dbReference type="PROSITE" id="PS51257">
    <property type="entry name" value="PROKAR_LIPOPROTEIN"/>
    <property type="match status" value="1"/>
</dbReference>
<protein>
    <submittedName>
        <fullName evidence="1">Uncharacterized protein</fullName>
    </submittedName>
</protein>